<evidence type="ECO:0000256" key="1">
    <source>
        <dbReference type="SAM" id="MobiDB-lite"/>
    </source>
</evidence>
<protein>
    <submittedName>
        <fullName evidence="2">Uncharacterized protein</fullName>
    </submittedName>
</protein>
<dbReference type="EMBL" id="CM003381">
    <property type="protein sequence ID" value="KOM57628.1"/>
    <property type="molecule type" value="Genomic_DNA"/>
</dbReference>
<feature type="compositionally biased region" description="Low complexity" evidence="1">
    <location>
        <begin position="139"/>
        <end position="151"/>
    </location>
</feature>
<accession>A0A0L9VRQ5</accession>
<proteinExistence type="predicted"/>
<dbReference type="Proteomes" id="UP000053144">
    <property type="component" value="Chromosome 11"/>
</dbReference>
<evidence type="ECO:0000313" key="2">
    <source>
        <dbReference type="EMBL" id="KOM57628.1"/>
    </source>
</evidence>
<organism evidence="2 3">
    <name type="scientific">Phaseolus angularis</name>
    <name type="common">Azuki bean</name>
    <name type="synonym">Vigna angularis</name>
    <dbReference type="NCBI Taxonomy" id="3914"/>
    <lineage>
        <taxon>Eukaryota</taxon>
        <taxon>Viridiplantae</taxon>
        <taxon>Streptophyta</taxon>
        <taxon>Embryophyta</taxon>
        <taxon>Tracheophyta</taxon>
        <taxon>Spermatophyta</taxon>
        <taxon>Magnoliopsida</taxon>
        <taxon>eudicotyledons</taxon>
        <taxon>Gunneridae</taxon>
        <taxon>Pentapetalae</taxon>
        <taxon>rosids</taxon>
        <taxon>fabids</taxon>
        <taxon>Fabales</taxon>
        <taxon>Fabaceae</taxon>
        <taxon>Papilionoideae</taxon>
        <taxon>50 kb inversion clade</taxon>
        <taxon>NPAAA clade</taxon>
        <taxon>indigoferoid/millettioid clade</taxon>
        <taxon>Phaseoleae</taxon>
        <taxon>Vigna</taxon>
    </lineage>
</organism>
<gene>
    <name evidence="2" type="ORF">LR48_Vigan11g066100</name>
</gene>
<name>A0A0L9VRQ5_PHAAN</name>
<sequence>MSLFLLKGGVRIDQEVTEPSGGWPRIKGYEWASHDVGLYRSDYSTRDELQWWVDRSHIVRDMDDTRLIRLGVCNRNKKPRKMNALAVGRMTPKELEAMRIINTLPCCLNAHDFVECLGHEDFDQKAFGYMSLSAPHKTSFSSSHKSQGESSSKVRDPRTTSSSRASGSLKTRPEQVTVAVAQPATVVDLEPSDWTTLTVMAVLSSKKKRSRRKGRNPLPRGTVKREALYFPFPLGELINAALELTARGAMLTWCARELASRRGSRDLQAELDKEKKTSEALRTRTEALAIDHAGKILDAQAPFSPF</sequence>
<feature type="region of interest" description="Disordered" evidence="1">
    <location>
        <begin position="138"/>
        <end position="176"/>
    </location>
</feature>
<dbReference type="Gramene" id="KOM57628">
    <property type="protein sequence ID" value="KOM57628"/>
    <property type="gene ID" value="LR48_Vigan11g066100"/>
</dbReference>
<feature type="compositionally biased region" description="Polar residues" evidence="1">
    <location>
        <begin position="159"/>
        <end position="169"/>
    </location>
</feature>
<evidence type="ECO:0000313" key="3">
    <source>
        <dbReference type="Proteomes" id="UP000053144"/>
    </source>
</evidence>
<dbReference type="AlphaFoldDB" id="A0A0L9VRQ5"/>
<reference evidence="3" key="1">
    <citation type="journal article" date="2015" name="Proc. Natl. Acad. Sci. U.S.A.">
        <title>Genome sequencing of adzuki bean (Vigna angularis) provides insight into high starch and low fat accumulation and domestication.</title>
        <authorList>
            <person name="Yang K."/>
            <person name="Tian Z."/>
            <person name="Chen C."/>
            <person name="Luo L."/>
            <person name="Zhao B."/>
            <person name="Wang Z."/>
            <person name="Yu L."/>
            <person name="Li Y."/>
            <person name="Sun Y."/>
            <person name="Li W."/>
            <person name="Chen Y."/>
            <person name="Li Y."/>
            <person name="Zhang Y."/>
            <person name="Ai D."/>
            <person name="Zhao J."/>
            <person name="Shang C."/>
            <person name="Ma Y."/>
            <person name="Wu B."/>
            <person name="Wang M."/>
            <person name="Gao L."/>
            <person name="Sun D."/>
            <person name="Zhang P."/>
            <person name="Guo F."/>
            <person name="Wang W."/>
            <person name="Li Y."/>
            <person name="Wang J."/>
            <person name="Varshney R.K."/>
            <person name="Wang J."/>
            <person name="Ling H.Q."/>
            <person name="Wan P."/>
        </authorList>
    </citation>
    <scope>NUCLEOTIDE SEQUENCE</scope>
    <source>
        <strain evidence="3">cv. Jingnong 6</strain>
    </source>
</reference>